<sequence length="628" mass="65704">FSPIGSSTTTTTETVTTEPKSEGEEPKLKPKKRVAPAIMAALALFLVAGIAGASYYVSTQLSQRTAVAPTAPESEPFAAGCDTGVRDTPTSNSITFSRAGTVRYFTRNTAGAITLTGPKTVTLNPINGNPVQQSQTFDVAAGETYTIKVRLSNESRDAAGWIPNKSTNICGPTKSSACGADADISALRNLAAANSDITGITAGGAAANIQCWGDAVLGDSTQDYDYNDFSIIFGYAAAARQNWCSSASINKTTVRPGESVTLSSTANTQVNSFWYAAYNRENLYPAGDPKPICVGNDPILPECSQLDQNGNPRCACPTGGHHLILFDPNKTTMRPSGSVTTTYEALNLFDVRAGAQIKTIQWNAYFSIGSGPWSFPEAACVTYMSLAAQVTPRTCRQTCSASQPCAAGLSCTGGVCRNSSCTTTDNTSCVCPTPPRTCRQTCSASQPCAAGLTCIADEGICRNSTCPSTDNTSCVCPPPPTPKTCRQTCSVTDPGNDCAAGLSCVGGICRNSSCTTTDNTSCVCPTPVAPACTQVQVAVLRSGAWTKIPNTEISASVKVGDTIRLYGRGNAVSTRMRFKAVKPDGLSAFTPEWKDGVLETSSGTVEKNYYVELPIGAAGSYSFEAQVL</sequence>
<keyword evidence="2" id="KW-0472">Membrane</keyword>
<comment type="caution">
    <text evidence="3">The sequence shown here is derived from an EMBL/GenBank/DDBJ whole genome shotgun (WGS) entry which is preliminary data.</text>
</comment>
<evidence type="ECO:0000313" key="4">
    <source>
        <dbReference type="Proteomes" id="UP000033861"/>
    </source>
</evidence>
<feature type="compositionally biased region" description="Low complexity" evidence="1">
    <location>
        <begin position="8"/>
        <end position="18"/>
    </location>
</feature>
<dbReference type="AlphaFoldDB" id="A0A0G1HH31"/>
<feature type="non-terminal residue" evidence="3">
    <location>
        <position position="1"/>
    </location>
</feature>
<feature type="transmembrane region" description="Helical" evidence="2">
    <location>
        <begin position="37"/>
        <end position="57"/>
    </location>
</feature>
<feature type="region of interest" description="Disordered" evidence="1">
    <location>
        <begin position="1"/>
        <end position="31"/>
    </location>
</feature>
<dbReference type="Proteomes" id="UP000033861">
    <property type="component" value="Unassembled WGS sequence"/>
</dbReference>
<dbReference type="EMBL" id="LCHZ01000019">
    <property type="protein sequence ID" value="KKT46195.1"/>
    <property type="molecule type" value="Genomic_DNA"/>
</dbReference>
<keyword evidence="2" id="KW-0812">Transmembrane</keyword>
<accession>A0A0G1HH31</accession>
<evidence type="ECO:0000256" key="2">
    <source>
        <dbReference type="SAM" id="Phobius"/>
    </source>
</evidence>
<evidence type="ECO:0000256" key="1">
    <source>
        <dbReference type="SAM" id="MobiDB-lite"/>
    </source>
</evidence>
<keyword evidence="2" id="KW-1133">Transmembrane helix</keyword>
<proteinExistence type="predicted"/>
<gene>
    <name evidence="3" type="ORF">UW35_C0019G0001</name>
</gene>
<dbReference type="STRING" id="1618404.UW35_C0019G0001"/>
<evidence type="ECO:0000313" key="3">
    <source>
        <dbReference type="EMBL" id="KKT46195.1"/>
    </source>
</evidence>
<name>A0A0G1HH31_9BACT</name>
<feature type="compositionally biased region" description="Basic and acidic residues" evidence="1">
    <location>
        <begin position="19"/>
        <end position="28"/>
    </location>
</feature>
<organism evidence="3 4">
    <name type="scientific">Candidatus Collierbacteria bacterium GW2011_GWF2_44_15</name>
    <dbReference type="NCBI Taxonomy" id="1618404"/>
    <lineage>
        <taxon>Bacteria</taxon>
        <taxon>Candidatus Collieribacteriota</taxon>
    </lineage>
</organism>
<protein>
    <submittedName>
        <fullName evidence="3">Uncharacterized protein</fullName>
    </submittedName>
</protein>
<reference evidence="3 4" key="1">
    <citation type="journal article" date="2015" name="Nature">
        <title>rRNA introns, odd ribosomes, and small enigmatic genomes across a large radiation of phyla.</title>
        <authorList>
            <person name="Brown C.T."/>
            <person name="Hug L.A."/>
            <person name="Thomas B.C."/>
            <person name="Sharon I."/>
            <person name="Castelle C.J."/>
            <person name="Singh A."/>
            <person name="Wilkins M.J."/>
            <person name="Williams K.H."/>
            <person name="Banfield J.F."/>
        </authorList>
    </citation>
    <scope>NUCLEOTIDE SEQUENCE [LARGE SCALE GENOMIC DNA]</scope>
</reference>